<accession>A0A240UBP5</accession>
<accession>A0A240U1A6</accession>
<keyword evidence="1" id="KW-0560">Oxidoreductase</keyword>
<keyword evidence="1" id="KW-0223">Dioxygenase</keyword>
<dbReference type="KEGG" id="acip:CBP36_05900"/>
<dbReference type="AlphaFoldDB" id="A0A240UBP5"/>
<dbReference type="KEGG" id="acis:CBP35_13045"/>
<dbReference type="EMBL" id="CP021366">
    <property type="protein sequence ID" value="ART58450.1"/>
    <property type="molecule type" value="Genomic_DNA"/>
</dbReference>
<reference evidence="1" key="1">
    <citation type="submission" date="2017-05" db="EMBL/GenBank/DDBJ databases">
        <title>Polyphasic characterization of four soil-derived phenanthrene-degrading Acidovorax strains and proposal of Acidovorax phenanthrenivorans sp. nov.</title>
        <authorList>
            <person name="Singleton D."/>
            <person name="Lee J."/>
            <person name="Dickey A.N."/>
            <person name="Stroud A."/>
            <person name="Scholl E.H."/>
            <person name="Wright F.A."/>
            <person name="Aitken M.D."/>
        </authorList>
    </citation>
    <scope>NUCLEOTIDE SEQUENCE</scope>
    <source>
        <strain evidence="1">P4</strain>
    </source>
</reference>
<organism evidence="1 2">
    <name type="scientific">Acidovorax carolinensis</name>
    <dbReference type="NCBI Taxonomy" id="553814"/>
    <lineage>
        <taxon>Bacteria</taxon>
        <taxon>Pseudomonadati</taxon>
        <taxon>Pseudomonadota</taxon>
        <taxon>Betaproteobacteria</taxon>
        <taxon>Burkholderiales</taxon>
        <taxon>Comamonadaceae</taxon>
        <taxon>Acidovorax</taxon>
    </lineage>
</organism>
<sequence>MAEILGLGLSHYPPLSTPDAQMAGILRMTLKDPGIPAERKLAQNWAPAMQAEWGDDQGVAAAAVHRAALVEQFRRVRAALDDFKPDVVLIWGDDQYENFKEDIIPPFTVCAYDDMDLYPWRHAQGSSMMANGKANAWGEGQDMHYRLKGRRDIGKYLTCGLLDAGFDMAYAYKPLHHESLAHAFANAILYLDYDRKGWDYPTLTVPINCYGRKVISARGFLTNVDDKLDLDPPGPSPARCMDMGAATARILRDSPWRVALIASSSWSHAFLCDRTSRLCPDTPSDRVLYRALVEQNHGVWRGNTTEDFENAGQQELLNWCPLLGAMGELGASLSWSNFVETHVFNSNKVFAIYQPA</sequence>
<dbReference type="OrthoDB" id="8673673at2"/>
<dbReference type="InterPro" id="IPR004183">
    <property type="entry name" value="Xdiol_dOase_suB"/>
</dbReference>
<dbReference type="RefSeq" id="WP_086926853.1">
    <property type="nucleotide sequence ID" value="NZ_CP021361.1"/>
</dbReference>
<gene>
    <name evidence="1" type="ORF">CBP36_05900</name>
</gene>
<evidence type="ECO:0000313" key="2">
    <source>
        <dbReference type="Proteomes" id="UP000194440"/>
    </source>
</evidence>
<protein>
    <submittedName>
        <fullName evidence="1">Extradiol ring-cleavage dioxygenase</fullName>
    </submittedName>
</protein>
<dbReference type="KEGG" id="acin:CBP34_05285"/>
<dbReference type="Pfam" id="PF02900">
    <property type="entry name" value="LigB"/>
    <property type="match status" value="1"/>
</dbReference>
<proteinExistence type="predicted"/>
<name>A0A240UBP5_9BURK</name>
<evidence type="ECO:0000313" key="1">
    <source>
        <dbReference type="EMBL" id="ART58450.1"/>
    </source>
</evidence>
<dbReference type="SUPFAM" id="SSF53213">
    <property type="entry name" value="LigB-like"/>
    <property type="match status" value="1"/>
</dbReference>
<dbReference type="Proteomes" id="UP000194440">
    <property type="component" value="Chromosome"/>
</dbReference>
<dbReference type="GO" id="GO:0016702">
    <property type="term" value="F:oxidoreductase activity, acting on single donors with incorporation of molecular oxygen, incorporation of two atoms of oxygen"/>
    <property type="evidence" value="ECO:0007669"/>
    <property type="project" value="UniProtKB-ARBA"/>
</dbReference>
<keyword evidence="2" id="KW-1185">Reference proteome</keyword>
<dbReference type="GO" id="GO:0008198">
    <property type="term" value="F:ferrous iron binding"/>
    <property type="evidence" value="ECO:0007669"/>
    <property type="project" value="InterPro"/>
</dbReference>
<dbReference type="Gene3D" id="3.40.830.10">
    <property type="entry name" value="LigB-like"/>
    <property type="match status" value="1"/>
</dbReference>